<name>A0A1I6WDC0_9RHOB</name>
<dbReference type="SUPFAM" id="SSF53850">
    <property type="entry name" value="Periplasmic binding protein-like II"/>
    <property type="match status" value="1"/>
</dbReference>
<reference evidence="4" key="1">
    <citation type="submission" date="2016-10" db="EMBL/GenBank/DDBJ databases">
        <authorList>
            <person name="Varghese N."/>
            <person name="Submissions S."/>
        </authorList>
    </citation>
    <scope>NUCLEOTIDE SEQUENCE [LARGE SCALE GENOMIC DNA]</scope>
    <source>
        <strain evidence="4">DSM 26894</strain>
    </source>
</reference>
<dbReference type="Proteomes" id="UP000199392">
    <property type="component" value="Unassembled WGS sequence"/>
</dbReference>
<evidence type="ECO:0000313" key="4">
    <source>
        <dbReference type="Proteomes" id="UP000199392"/>
    </source>
</evidence>
<dbReference type="STRING" id="311180.SAMN04488050_11869"/>
<evidence type="ECO:0000256" key="1">
    <source>
        <dbReference type="ARBA" id="ARBA00006987"/>
    </source>
</evidence>
<dbReference type="PANTHER" id="PTHR42928">
    <property type="entry name" value="TRICARBOXYLATE-BINDING PROTEIN"/>
    <property type="match status" value="1"/>
</dbReference>
<feature type="signal peptide" evidence="2">
    <location>
        <begin position="1"/>
        <end position="20"/>
    </location>
</feature>
<protein>
    <submittedName>
        <fullName evidence="3">Putative tricarboxylic transport membrane protein</fullName>
    </submittedName>
</protein>
<evidence type="ECO:0000256" key="2">
    <source>
        <dbReference type="SAM" id="SignalP"/>
    </source>
</evidence>
<sequence>MYRTFGAAILAAVVAVPAFAQDKPSNTECIAPAAPGGGWDFICRTVAKVLRNEDLIDGTMQVTNMTGGGGGVAYAHVVSKRNEDEKLLIAASNGTTTRLAQGAFPGADEDDVRWLASFGAEYGVIAVAADSEIDDLPELVEKMKADPRSVSFAGGSAVGGYDHLKILKLAKVAELEDVRQVKYVAFSGGGEAMTQVLGGSITAFSGDFSEVRGFVEAGDIRIVAVLSPERLAQFDQYPTAIEQGYDVTGPNWRGLYVPKGISDETYESWNQMIQKMVASEEFQKIRADQGIEPLDLFGADAEEFVKENVAEIRALSKEIGLIQ</sequence>
<keyword evidence="4" id="KW-1185">Reference proteome</keyword>
<proteinExistence type="inferred from homology"/>
<evidence type="ECO:0000313" key="3">
    <source>
        <dbReference type="EMBL" id="SFT23978.1"/>
    </source>
</evidence>
<dbReference type="AlphaFoldDB" id="A0A1I6WDC0"/>
<dbReference type="EMBL" id="FOZW01000018">
    <property type="protein sequence ID" value="SFT23978.1"/>
    <property type="molecule type" value="Genomic_DNA"/>
</dbReference>
<accession>A0A1I6WDC0</accession>
<dbReference type="RefSeq" id="WP_176806906.1">
    <property type="nucleotide sequence ID" value="NZ_FNCL01000019.1"/>
</dbReference>
<dbReference type="Pfam" id="PF03401">
    <property type="entry name" value="TctC"/>
    <property type="match status" value="1"/>
</dbReference>
<dbReference type="CDD" id="cd07012">
    <property type="entry name" value="PBP2_Bug_TTT"/>
    <property type="match status" value="1"/>
</dbReference>
<dbReference type="PANTHER" id="PTHR42928:SF3">
    <property type="entry name" value="UPF0065 PROTEIN YFLP"/>
    <property type="match status" value="1"/>
</dbReference>
<dbReference type="Gene3D" id="3.40.190.10">
    <property type="entry name" value="Periplasmic binding protein-like II"/>
    <property type="match status" value="1"/>
</dbReference>
<dbReference type="InterPro" id="IPR042100">
    <property type="entry name" value="Bug_dom1"/>
</dbReference>
<comment type="similarity">
    <text evidence="1">Belongs to the UPF0065 (bug) family.</text>
</comment>
<gene>
    <name evidence="3" type="ORF">SAMN04488050_11869</name>
</gene>
<feature type="chain" id="PRO_5011476805" evidence="2">
    <location>
        <begin position="21"/>
        <end position="323"/>
    </location>
</feature>
<dbReference type="Gene3D" id="3.40.190.150">
    <property type="entry name" value="Bordetella uptake gene, domain 1"/>
    <property type="match status" value="1"/>
</dbReference>
<keyword evidence="2" id="KW-0732">Signal</keyword>
<dbReference type="PIRSF" id="PIRSF017082">
    <property type="entry name" value="YflP"/>
    <property type="match status" value="1"/>
</dbReference>
<dbReference type="InterPro" id="IPR005064">
    <property type="entry name" value="BUG"/>
</dbReference>
<organism evidence="3 4">
    <name type="scientific">Alloyangia pacifica</name>
    <dbReference type="NCBI Taxonomy" id="311180"/>
    <lineage>
        <taxon>Bacteria</taxon>
        <taxon>Pseudomonadati</taxon>
        <taxon>Pseudomonadota</taxon>
        <taxon>Alphaproteobacteria</taxon>
        <taxon>Rhodobacterales</taxon>
        <taxon>Roseobacteraceae</taxon>
        <taxon>Alloyangia</taxon>
    </lineage>
</organism>